<name>A0ABW5SFR5_9FLAO</name>
<feature type="transmembrane region" description="Helical" evidence="1">
    <location>
        <begin position="12"/>
        <end position="29"/>
    </location>
</feature>
<protein>
    <submittedName>
        <fullName evidence="2">Uncharacterized protein</fullName>
    </submittedName>
</protein>
<evidence type="ECO:0000313" key="2">
    <source>
        <dbReference type="EMBL" id="MFD2697430.1"/>
    </source>
</evidence>
<comment type="caution">
    <text evidence="2">The sequence shown here is derived from an EMBL/GenBank/DDBJ whole genome shotgun (WGS) entry which is preliminary data.</text>
</comment>
<keyword evidence="1" id="KW-1133">Transmembrane helix</keyword>
<sequence>MSSFIKISLVKNIIFGLLFGGIYFLLDYYSELEPTYNLIIALCIGYFISPRLRKHKTQMGYITQVFWLGKKVYQE</sequence>
<feature type="transmembrane region" description="Helical" evidence="1">
    <location>
        <begin position="35"/>
        <end position="52"/>
    </location>
</feature>
<reference evidence="3" key="1">
    <citation type="journal article" date="2019" name="Int. J. Syst. Evol. Microbiol.">
        <title>The Global Catalogue of Microorganisms (GCM) 10K type strain sequencing project: providing services to taxonomists for standard genome sequencing and annotation.</title>
        <authorList>
            <consortium name="The Broad Institute Genomics Platform"/>
            <consortium name="The Broad Institute Genome Sequencing Center for Infectious Disease"/>
            <person name="Wu L."/>
            <person name="Ma J."/>
        </authorList>
    </citation>
    <scope>NUCLEOTIDE SEQUENCE [LARGE SCALE GENOMIC DNA]</scope>
    <source>
        <strain evidence="3">KCTC 42255</strain>
    </source>
</reference>
<evidence type="ECO:0000313" key="3">
    <source>
        <dbReference type="Proteomes" id="UP001597357"/>
    </source>
</evidence>
<organism evidence="2 3">
    <name type="scientific">Mesonia sediminis</name>
    <dbReference type="NCBI Taxonomy" id="1703946"/>
    <lineage>
        <taxon>Bacteria</taxon>
        <taxon>Pseudomonadati</taxon>
        <taxon>Bacteroidota</taxon>
        <taxon>Flavobacteriia</taxon>
        <taxon>Flavobacteriales</taxon>
        <taxon>Flavobacteriaceae</taxon>
        <taxon>Mesonia</taxon>
    </lineage>
</organism>
<evidence type="ECO:0000256" key="1">
    <source>
        <dbReference type="SAM" id="Phobius"/>
    </source>
</evidence>
<keyword evidence="1" id="KW-0472">Membrane</keyword>
<dbReference type="Proteomes" id="UP001597357">
    <property type="component" value="Unassembled WGS sequence"/>
</dbReference>
<gene>
    <name evidence="2" type="ORF">ACFSQ0_05465</name>
</gene>
<dbReference type="EMBL" id="JBHULZ010000023">
    <property type="protein sequence ID" value="MFD2697430.1"/>
    <property type="molecule type" value="Genomic_DNA"/>
</dbReference>
<keyword evidence="3" id="KW-1185">Reference proteome</keyword>
<keyword evidence="1" id="KW-0812">Transmembrane</keyword>
<dbReference type="RefSeq" id="WP_379045262.1">
    <property type="nucleotide sequence ID" value="NZ_JBHULZ010000023.1"/>
</dbReference>
<accession>A0ABW5SFR5</accession>
<proteinExistence type="predicted"/>